<dbReference type="Proteomes" id="UP000008021">
    <property type="component" value="Chromosome 1"/>
</dbReference>
<evidence type="ECO:0000313" key="2">
    <source>
        <dbReference type="EnsemblPlants" id="OMERI01G26050.1"/>
    </source>
</evidence>
<accession>A0A0E0C6V9</accession>
<dbReference type="AlphaFoldDB" id="A0A0E0C6V9"/>
<protein>
    <submittedName>
        <fullName evidence="2">Uncharacterized protein</fullName>
    </submittedName>
</protein>
<organism evidence="2">
    <name type="scientific">Oryza meridionalis</name>
    <dbReference type="NCBI Taxonomy" id="40149"/>
    <lineage>
        <taxon>Eukaryota</taxon>
        <taxon>Viridiplantae</taxon>
        <taxon>Streptophyta</taxon>
        <taxon>Embryophyta</taxon>
        <taxon>Tracheophyta</taxon>
        <taxon>Spermatophyta</taxon>
        <taxon>Magnoliopsida</taxon>
        <taxon>Liliopsida</taxon>
        <taxon>Poales</taxon>
        <taxon>Poaceae</taxon>
        <taxon>BOP clade</taxon>
        <taxon>Oryzoideae</taxon>
        <taxon>Oryzeae</taxon>
        <taxon>Oryzinae</taxon>
        <taxon>Oryza</taxon>
    </lineage>
</organism>
<feature type="transmembrane region" description="Helical" evidence="1">
    <location>
        <begin position="80"/>
        <end position="97"/>
    </location>
</feature>
<keyword evidence="1" id="KW-0812">Transmembrane</keyword>
<feature type="transmembrane region" description="Helical" evidence="1">
    <location>
        <begin position="20"/>
        <end position="43"/>
    </location>
</feature>
<keyword evidence="3" id="KW-1185">Reference proteome</keyword>
<sequence>MLWCTVRQRQRRQRQRDSFFLASSPLVSLFFFFLFFFSLFFFYETSLYSLWRRGHTALLPLIETSLGGAHTGMGPRSTRGRVLMFLLLVLMMAVGANRDSTAAGFARTVSKAEVLASPPPISPAVNAVIIIRNRYWILMILFALVVCCGMGWLVWHPNIIMSERTQDILKKSTKSAGITGIVLFGLVNFLPFFDLWTITKSNSTDFS</sequence>
<keyword evidence="1" id="KW-1133">Transmembrane helix</keyword>
<dbReference type="HOGENOM" id="CLU_1328203_0_0_1"/>
<reference evidence="2" key="1">
    <citation type="submission" date="2015-04" db="UniProtKB">
        <authorList>
            <consortium name="EnsemblPlants"/>
        </authorList>
    </citation>
    <scope>IDENTIFICATION</scope>
</reference>
<feature type="transmembrane region" description="Helical" evidence="1">
    <location>
        <begin position="175"/>
        <end position="193"/>
    </location>
</feature>
<reference evidence="2" key="2">
    <citation type="submission" date="2018-05" db="EMBL/GenBank/DDBJ databases">
        <title>OmerRS3 (Oryza meridionalis Reference Sequence Version 3).</title>
        <authorList>
            <person name="Zhang J."/>
            <person name="Kudrna D."/>
            <person name="Lee S."/>
            <person name="Talag J."/>
            <person name="Welchert J."/>
            <person name="Wing R.A."/>
        </authorList>
    </citation>
    <scope>NUCLEOTIDE SEQUENCE [LARGE SCALE GENOMIC DNA]</scope>
    <source>
        <strain evidence="2">cv. OR44</strain>
    </source>
</reference>
<evidence type="ECO:0000313" key="3">
    <source>
        <dbReference type="Proteomes" id="UP000008021"/>
    </source>
</evidence>
<dbReference type="Gramene" id="OMERI01G26050.1">
    <property type="protein sequence ID" value="OMERI01G26050.1"/>
    <property type="gene ID" value="OMERI01G26050"/>
</dbReference>
<keyword evidence="1" id="KW-0472">Membrane</keyword>
<evidence type="ECO:0000256" key="1">
    <source>
        <dbReference type="SAM" id="Phobius"/>
    </source>
</evidence>
<name>A0A0E0C6V9_9ORYZ</name>
<dbReference type="EnsemblPlants" id="OMERI01G26050.1">
    <property type="protein sequence ID" value="OMERI01G26050.1"/>
    <property type="gene ID" value="OMERI01G26050"/>
</dbReference>
<proteinExistence type="predicted"/>
<feature type="transmembrane region" description="Helical" evidence="1">
    <location>
        <begin position="135"/>
        <end position="155"/>
    </location>
</feature>